<dbReference type="InterPro" id="IPR002696">
    <property type="entry name" value="Membr_insert_effic_factor_YidD"/>
</dbReference>
<sequence length="89" mass="9762">MTDGASGNEEQLSMPTASARAALLVYRRVLSPMLHSMGFTNCRYTPTCSEYAEVAVARFGVARGSWLALRRIARCHPFSKGGLDNVPER</sequence>
<keyword evidence="1" id="KW-1003">Cell membrane</keyword>
<accession>A0A1H4ND00</accession>
<dbReference type="Pfam" id="PF01809">
    <property type="entry name" value="YidD"/>
    <property type="match status" value="1"/>
</dbReference>
<dbReference type="GO" id="GO:0005886">
    <property type="term" value="C:plasma membrane"/>
    <property type="evidence" value="ECO:0007669"/>
    <property type="project" value="UniProtKB-SubCell"/>
</dbReference>
<protein>
    <recommendedName>
        <fullName evidence="1">Putative membrane protein insertion efficiency factor</fullName>
    </recommendedName>
</protein>
<evidence type="ECO:0000313" key="2">
    <source>
        <dbReference type="EMBL" id="SEB93119.1"/>
    </source>
</evidence>
<dbReference type="AlphaFoldDB" id="A0A1H4ND00"/>
<dbReference type="PANTHER" id="PTHR33383:SF1">
    <property type="entry name" value="MEMBRANE PROTEIN INSERTION EFFICIENCY FACTOR-RELATED"/>
    <property type="match status" value="1"/>
</dbReference>
<organism evidence="2 3">
    <name type="scientific">Terriglobus roseus</name>
    <dbReference type="NCBI Taxonomy" id="392734"/>
    <lineage>
        <taxon>Bacteria</taxon>
        <taxon>Pseudomonadati</taxon>
        <taxon>Acidobacteriota</taxon>
        <taxon>Terriglobia</taxon>
        <taxon>Terriglobales</taxon>
        <taxon>Acidobacteriaceae</taxon>
        <taxon>Terriglobus</taxon>
    </lineage>
</organism>
<evidence type="ECO:0000313" key="3">
    <source>
        <dbReference type="Proteomes" id="UP000182409"/>
    </source>
</evidence>
<reference evidence="2 3" key="1">
    <citation type="submission" date="2016-10" db="EMBL/GenBank/DDBJ databases">
        <authorList>
            <person name="de Groot N.N."/>
        </authorList>
    </citation>
    <scope>NUCLEOTIDE SEQUENCE [LARGE SCALE GENOMIC DNA]</scope>
    <source>
        <strain evidence="2 3">AB35.6</strain>
    </source>
</reference>
<comment type="function">
    <text evidence="1">Could be involved in insertion of integral membrane proteins into the membrane.</text>
</comment>
<dbReference type="EMBL" id="FNSD01000001">
    <property type="protein sequence ID" value="SEB93119.1"/>
    <property type="molecule type" value="Genomic_DNA"/>
</dbReference>
<comment type="similarity">
    <text evidence="1">Belongs to the UPF0161 family.</text>
</comment>
<dbReference type="NCBIfam" id="TIGR00278">
    <property type="entry name" value="membrane protein insertion efficiency factor YidD"/>
    <property type="match status" value="1"/>
</dbReference>
<dbReference type="PANTHER" id="PTHR33383">
    <property type="entry name" value="MEMBRANE PROTEIN INSERTION EFFICIENCY FACTOR-RELATED"/>
    <property type="match status" value="1"/>
</dbReference>
<proteinExistence type="inferred from homology"/>
<gene>
    <name evidence="2" type="ORF">SAMN05443244_2214</name>
</gene>
<dbReference type="SMART" id="SM01234">
    <property type="entry name" value="Haemolytic"/>
    <property type="match status" value="1"/>
</dbReference>
<evidence type="ECO:0000256" key="1">
    <source>
        <dbReference type="HAMAP-Rule" id="MF_00386"/>
    </source>
</evidence>
<dbReference type="Proteomes" id="UP000182409">
    <property type="component" value="Unassembled WGS sequence"/>
</dbReference>
<dbReference type="HAMAP" id="MF_00386">
    <property type="entry name" value="UPF0161_YidD"/>
    <property type="match status" value="1"/>
</dbReference>
<dbReference type="OrthoDB" id="9801753at2"/>
<keyword evidence="1" id="KW-0472">Membrane</keyword>
<name>A0A1H4ND00_9BACT</name>
<comment type="subcellular location">
    <subcellularLocation>
        <location evidence="1">Cell membrane</location>
        <topology evidence="1">Peripheral membrane protein</topology>
        <orientation evidence="1">Cytoplasmic side</orientation>
    </subcellularLocation>
</comment>